<name>C8X062_DESRD</name>
<dbReference type="Gene3D" id="3.40.50.12780">
    <property type="entry name" value="N-terminal domain of ligase-like"/>
    <property type="match status" value="1"/>
</dbReference>
<dbReference type="EMBL" id="CP001734">
    <property type="protein sequence ID" value="ACV67687.1"/>
    <property type="molecule type" value="Genomic_DNA"/>
</dbReference>
<dbReference type="PANTHER" id="PTHR36932">
    <property type="entry name" value="CAPSULAR POLYSACCHARIDE BIOSYNTHESIS PROTEIN"/>
    <property type="match status" value="1"/>
</dbReference>
<dbReference type="eggNOG" id="COG1541">
    <property type="taxonomic scope" value="Bacteria"/>
</dbReference>
<reference evidence="1 2" key="2">
    <citation type="journal article" date="2010" name="Stand. Genomic Sci.">
        <title>Complete genome sequence of Desulfohalobium retbaense type strain (HR(100)).</title>
        <authorList>
            <person name="Spring S."/>
            <person name="Nolan M."/>
            <person name="Lapidus A."/>
            <person name="Glavina Del Rio T."/>
            <person name="Copeland A."/>
            <person name="Tice H."/>
            <person name="Cheng J.F."/>
            <person name="Lucas S."/>
            <person name="Land M."/>
            <person name="Chen F."/>
            <person name="Bruce D."/>
            <person name="Goodwin L."/>
            <person name="Pitluck S."/>
            <person name="Ivanova N."/>
            <person name="Mavromatis K."/>
            <person name="Mikhailova N."/>
            <person name="Pati A."/>
            <person name="Chen A."/>
            <person name="Palaniappan K."/>
            <person name="Hauser L."/>
            <person name="Chang Y.J."/>
            <person name="Jeffries C.D."/>
            <person name="Munk C."/>
            <person name="Kiss H."/>
            <person name="Chain P."/>
            <person name="Han C."/>
            <person name="Brettin T."/>
            <person name="Detter J.C."/>
            <person name="Schuler E."/>
            <person name="Goker M."/>
            <person name="Rohde M."/>
            <person name="Bristow J."/>
            <person name="Eisen J.A."/>
            <person name="Markowitz V."/>
            <person name="Hugenholtz P."/>
            <person name="Kyrpides N.C."/>
            <person name="Klenk H.P."/>
        </authorList>
    </citation>
    <scope>NUCLEOTIDE SEQUENCE [LARGE SCALE GENOMIC DNA]</scope>
    <source>
        <strain evidence="1 2">DSM 5692</strain>
    </source>
</reference>
<dbReference type="SUPFAM" id="SSF56801">
    <property type="entry name" value="Acetyl-CoA synthetase-like"/>
    <property type="match status" value="1"/>
</dbReference>
<keyword evidence="2" id="KW-1185">Reference proteome</keyword>
<dbReference type="InterPro" id="IPR042099">
    <property type="entry name" value="ANL_N_sf"/>
</dbReference>
<dbReference type="AlphaFoldDB" id="C8X062"/>
<proteinExistence type="predicted"/>
<sequence>MKNKIDIESIYLKLPIFLQNILVSIEGKRIQRRRYSRHFYNIFNEVIDRFCDLDMAFQGDYQKKRLRDFLQKARLSPFWYKRFLDYEVDPDAEDVFQELRKLPVLSKDEVKDHAHDIDISAQLDVDFFSCHTSGTTGSGLVFPVSKEAEREQWATWWRYRLWHGIKFDTLCGYFGGRSLVSLSQQKPPYWRVNRPGRQIMFSAYHLSDKTAPDYIAALNRYRVPWIHGYPSTIALLAGLKRDLGLPDIPSLQVATIGAESLLSQQRELIENVLKVPVREHYGLAEGVANISECPNGRLHVDEDFAYVEFLPVNRDGTLFKIVGTNWSNPVFPLFRYDTGDIATIEDNECSCEKEGRVVKCIDGRKEDYVSLPSGAKVGRLDHIFKDMININAAQIYQPNVEDIVIRVVPGKNFNRKRDEKDILSETRKRLGNEISISFEYVSELPKTKSGKLRFVVSDVQENKIAV</sequence>
<dbReference type="OrthoDB" id="5484550at2"/>
<organism evidence="1 2">
    <name type="scientific">Desulfohalobium retbaense (strain ATCC 49708 / DSM 5692 / JCM 16813 / HR100)</name>
    <dbReference type="NCBI Taxonomy" id="485915"/>
    <lineage>
        <taxon>Bacteria</taxon>
        <taxon>Pseudomonadati</taxon>
        <taxon>Thermodesulfobacteriota</taxon>
        <taxon>Desulfovibrionia</taxon>
        <taxon>Desulfovibrionales</taxon>
        <taxon>Desulfohalobiaceae</taxon>
        <taxon>Desulfohalobium</taxon>
    </lineage>
</organism>
<dbReference type="RefSeq" id="WP_015750846.1">
    <property type="nucleotide sequence ID" value="NC_013223.1"/>
</dbReference>
<evidence type="ECO:0000313" key="1">
    <source>
        <dbReference type="EMBL" id="ACV67687.1"/>
    </source>
</evidence>
<dbReference type="PANTHER" id="PTHR36932:SF1">
    <property type="entry name" value="CAPSULAR POLYSACCHARIDE BIOSYNTHESIS PROTEIN"/>
    <property type="match status" value="1"/>
</dbReference>
<dbReference type="STRING" id="485915.Dret_0387"/>
<evidence type="ECO:0000313" key="2">
    <source>
        <dbReference type="Proteomes" id="UP000001052"/>
    </source>
</evidence>
<dbReference type="HOGENOM" id="CLU_035301_5_0_7"/>
<dbReference type="Proteomes" id="UP000001052">
    <property type="component" value="Chromosome"/>
</dbReference>
<dbReference type="InterPro" id="IPR053158">
    <property type="entry name" value="CapK_Type1_Caps_Biosynth"/>
</dbReference>
<gene>
    <name evidence="1" type="ordered locus">Dret_0387</name>
</gene>
<reference evidence="2" key="1">
    <citation type="submission" date="2009-09" db="EMBL/GenBank/DDBJ databases">
        <title>The complete chromosome of Desulfohalobium retbaense DSM 5692.</title>
        <authorList>
            <consortium name="US DOE Joint Genome Institute (JGI-PGF)"/>
            <person name="Lucas S."/>
            <person name="Copeland A."/>
            <person name="Lapidus A."/>
            <person name="Glavina del Rio T."/>
            <person name="Dalin E."/>
            <person name="Tice H."/>
            <person name="Bruce D."/>
            <person name="Goodwin L."/>
            <person name="Pitluck S."/>
            <person name="Kyrpides N."/>
            <person name="Mavromatis K."/>
            <person name="Ivanova N."/>
            <person name="Mikhailova N."/>
            <person name="Munk A.C."/>
            <person name="Brettin T."/>
            <person name="Detter J.C."/>
            <person name="Han C."/>
            <person name="Tapia R."/>
            <person name="Larimer F."/>
            <person name="Land M."/>
            <person name="Hauser L."/>
            <person name="Markowitz V."/>
            <person name="Cheng J.-F."/>
            <person name="Hugenholtz P."/>
            <person name="Woyke T."/>
            <person name="Wu D."/>
            <person name="Spring S."/>
            <person name="Klenk H.-P."/>
            <person name="Eisen J.A."/>
        </authorList>
    </citation>
    <scope>NUCLEOTIDE SEQUENCE [LARGE SCALE GENOMIC DNA]</scope>
    <source>
        <strain evidence="2">DSM 5692</strain>
    </source>
</reference>
<protein>
    <submittedName>
        <fullName evidence="1">Coenzyme F390 synthetase-like protein</fullName>
    </submittedName>
</protein>
<accession>C8X062</accession>
<dbReference type="KEGG" id="drt:Dret_0387"/>